<dbReference type="GO" id="GO:0022625">
    <property type="term" value="C:cytosolic large ribosomal subunit"/>
    <property type="evidence" value="ECO:0007669"/>
    <property type="project" value="UniProtKB-UniRule"/>
</dbReference>
<evidence type="ECO:0000313" key="9">
    <source>
        <dbReference type="Proteomes" id="UP000231183"/>
    </source>
</evidence>
<name>A0A2M6W5G0_9BACT</name>
<keyword evidence="4 6" id="KW-0699">rRNA-binding</keyword>
<evidence type="ECO:0000256" key="6">
    <source>
        <dbReference type="RuleBase" id="RU003870"/>
    </source>
</evidence>
<dbReference type="AlphaFoldDB" id="A0A2M6W5G0"/>
<feature type="domain" description="Large ribosomal subunit protein uL6 alpha-beta" evidence="7">
    <location>
        <begin position="11"/>
        <end position="83"/>
    </location>
</feature>
<dbReference type="Proteomes" id="UP000231183">
    <property type="component" value="Unassembled WGS sequence"/>
</dbReference>
<evidence type="ECO:0000256" key="2">
    <source>
        <dbReference type="ARBA" id="ARBA00022980"/>
    </source>
</evidence>
<dbReference type="Gene3D" id="3.90.930.12">
    <property type="entry name" value="Ribosomal protein L6, alpha-beta domain"/>
    <property type="match status" value="2"/>
</dbReference>
<comment type="similarity">
    <text evidence="1 4 5">Belongs to the universal ribosomal protein uL6 family.</text>
</comment>
<keyword evidence="4 6" id="KW-0694">RNA-binding</keyword>
<keyword evidence="3 4" id="KW-0687">Ribonucleoprotein</keyword>
<protein>
    <recommendedName>
        <fullName evidence="4">Large ribosomal subunit protein uL6</fullName>
    </recommendedName>
</protein>
<comment type="function">
    <text evidence="4 6">This protein binds to the 23S rRNA, and is important in its secondary structure. It is located near the subunit interface in the base of the L7/L12 stalk, and near the tRNA binding site of the peptidyltransferase center.</text>
</comment>
<dbReference type="InterPro" id="IPR000702">
    <property type="entry name" value="Ribosomal_uL6-like"/>
</dbReference>
<evidence type="ECO:0000256" key="3">
    <source>
        <dbReference type="ARBA" id="ARBA00023274"/>
    </source>
</evidence>
<dbReference type="Pfam" id="PF00347">
    <property type="entry name" value="Ribosomal_L6"/>
    <property type="match status" value="2"/>
</dbReference>
<evidence type="ECO:0000259" key="7">
    <source>
        <dbReference type="Pfam" id="PF00347"/>
    </source>
</evidence>
<proteinExistence type="inferred from homology"/>
<reference evidence="9" key="1">
    <citation type="submission" date="2017-09" db="EMBL/GenBank/DDBJ databases">
        <title>Depth-based differentiation of microbial function through sediment-hosted aquifers and enrichment of novel symbionts in the deep terrestrial subsurface.</title>
        <authorList>
            <person name="Probst A.J."/>
            <person name="Ladd B."/>
            <person name="Jarett J.K."/>
            <person name="Geller-Mcgrath D.E."/>
            <person name="Sieber C.M.K."/>
            <person name="Emerson J.B."/>
            <person name="Anantharaman K."/>
            <person name="Thomas B.C."/>
            <person name="Malmstrom R."/>
            <person name="Stieglmeier M."/>
            <person name="Klingl A."/>
            <person name="Woyke T."/>
            <person name="Ryan C.M."/>
            <person name="Banfield J.F."/>
        </authorList>
    </citation>
    <scope>NUCLEOTIDE SEQUENCE [LARGE SCALE GENOMIC DNA]</scope>
</reference>
<evidence type="ECO:0000256" key="5">
    <source>
        <dbReference type="RuleBase" id="RU003869"/>
    </source>
</evidence>
<dbReference type="SUPFAM" id="SSF56053">
    <property type="entry name" value="Ribosomal protein L6"/>
    <property type="match status" value="2"/>
</dbReference>
<organism evidence="8 9">
    <name type="scientific">Candidatus Magasanikbacteria bacterium CG10_big_fil_rev_8_21_14_0_10_40_10</name>
    <dbReference type="NCBI Taxonomy" id="1974648"/>
    <lineage>
        <taxon>Bacteria</taxon>
        <taxon>Candidatus Magasanikiibacteriota</taxon>
    </lineage>
</organism>
<dbReference type="PANTHER" id="PTHR11655:SF14">
    <property type="entry name" value="LARGE RIBOSOMAL SUBUNIT PROTEIN UL6M"/>
    <property type="match status" value="1"/>
</dbReference>
<keyword evidence="2 4" id="KW-0689">Ribosomal protein</keyword>
<feature type="domain" description="Large ribosomal subunit protein uL6 alpha-beta" evidence="7">
    <location>
        <begin position="92"/>
        <end position="164"/>
    </location>
</feature>
<dbReference type="PIRSF" id="PIRSF002162">
    <property type="entry name" value="Ribosomal_L6"/>
    <property type="match status" value="1"/>
</dbReference>
<dbReference type="FunFam" id="3.90.930.12:FF:000001">
    <property type="entry name" value="50S ribosomal protein L6"/>
    <property type="match status" value="1"/>
</dbReference>
<dbReference type="InterPro" id="IPR002358">
    <property type="entry name" value="Ribosomal_uL6_CS"/>
</dbReference>
<dbReference type="NCBIfam" id="TIGR03654">
    <property type="entry name" value="L6_bact"/>
    <property type="match status" value="1"/>
</dbReference>
<dbReference type="HAMAP" id="MF_01365_B">
    <property type="entry name" value="Ribosomal_uL6_B"/>
    <property type="match status" value="1"/>
</dbReference>
<dbReference type="GO" id="GO:0002181">
    <property type="term" value="P:cytoplasmic translation"/>
    <property type="evidence" value="ECO:0007669"/>
    <property type="project" value="TreeGrafter"/>
</dbReference>
<evidence type="ECO:0000256" key="4">
    <source>
        <dbReference type="HAMAP-Rule" id="MF_01365"/>
    </source>
</evidence>
<dbReference type="InterPro" id="IPR020040">
    <property type="entry name" value="Ribosomal_uL6_a/b-dom"/>
</dbReference>
<dbReference type="PROSITE" id="PS00525">
    <property type="entry name" value="RIBOSOMAL_L6_1"/>
    <property type="match status" value="1"/>
</dbReference>
<evidence type="ECO:0000256" key="1">
    <source>
        <dbReference type="ARBA" id="ARBA00009356"/>
    </source>
</evidence>
<dbReference type="GO" id="GO:0019843">
    <property type="term" value="F:rRNA binding"/>
    <property type="evidence" value="ECO:0007669"/>
    <property type="project" value="UniProtKB-UniRule"/>
</dbReference>
<dbReference type="PRINTS" id="PR00059">
    <property type="entry name" value="RIBOSOMALL6"/>
</dbReference>
<gene>
    <name evidence="4" type="primary">rplF</name>
    <name evidence="8" type="ORF">COU31_00105</name>
</gene>
<sequence>MSRIGKIIRKIPANTTVNLKDGVLTVKGPKGQLAAKIHPLVNISVGENQVTVLVKNENLKEERSLWGTFSSLIAGMLKGVSEGYRKQLEINGVGYKVKMQGKDLALEVGYSHPVIVKAKDGIEFSVEKNIITIQGVDKQLVGEVTANIRKIRKPEPYKGKGIKYIDEIIKRKVGKTAAKGA</sequence>
<dbReference type="EMBL" id="PFBX01000002">
    <property type="protein sequence ID" value="PIT87955.1"/>
    <property type="molecule type" value="Genomic_DNA"/>
</dbReference>
<comment type="caution">
    <text evidence="8">The sequence shown here is derived from an EMBL/GenBank/DDBJ whole genome shotgun (WGS) entry which is preliminary data.</text>
</comment>
<dbReference type="GO" id="GO:0003735">
    <property type="term" value="F:structural constituent of ribosome"/>
    <property type="evidence" value="ECO:0007669"/>
    <property type="project" value="UniProtKB-UniRule"/>
</dbReference>
<comment type="subunit">
    <text evidence="4">Part of the 50S ribosomal subunit.</text>
</comment>
<dbReference type="InterPro" id="IPR019906">
    <property type="entry name" value="Ribosomal_uL6_bac-type"/>
</dbReference>
<dbReference type="PANTHER" id="PTHR11655">
    <property type="entry name" value="60S/50S RIBOSOMAL PROTEIN L6/L9"/>
    <property type="match status" value="1"/>
</dbReference>
<evidence type="ECO:0000313" key="8">
    <source>
        <dbReference type="EMBL" id="PIT87955.1"/>
    </source>
</evidence>
<accession>A0A2M6W5G0</accession>
<dbReference type="InterPro" id="IPR036789">
    <property type="entry name" value="Ribosomal_uL6-like_a/b-dom_sf"/>
</dbReference>